<dbReference type="InterPro" id="IPR055862">
    <property type="entry name" value="DUF7439"/>
</dbReference>
<dbReference type="RefSeq" id="WP_185298866.1">
    <property type="nucleotide sequence ID" value="NZ_CP045702.1"/>
</dbReference>
<evidence type="ECO:0000256" key="1">
    <source>
        <dbReference type="SAM" id="Phobius"/>
    </source>
</evidence>
<evidence type="ECO:0000313" key="3">
    <source>
        <dbReference type="Proteomes" id="UP000515307"/>
    </source>
</evidence>
<name>A0A7G7BJ17_9ACTN</name>
<sequence length="68" mass="7064">MSQHAKPLGLILPLLPKRVQPYAKAAVALLGALAGLAVMYGIDEPRIAAAVQVLTALGVYVQPNGESE</sequence>
<keyword evidence="1" id="KW-0812">Transmembrane</keyword>
<dbReference type="Proteomes" id="UP000515307">
    <property type="component" value="Chromosome"/>
</dbReference>
<proteinExistence type="predicted"/>
<evidence type="ECO:0000313" key="2">
    <source>
        <dbReference type="EMBL" id="QNE75332.1"/>
    </source>
</evidence>
<reference evidence="3" key="1">
    <citation type="submission" date="2019-10" db="EMBL/GenBank/DDBJ databases">
        <title>Antimicrobial potential of Antarctic Bacteria.</title>
        <authorList>
            <person name="Benaud N."/>
            <person name="Edwards R.J."/>
            <person name="Ferrari B.C."/>
        </authorList>
    </citation>
    <scope>NUCLEOTIDE SEQUENCE [LARGE SCALE GENOMIC DNA]</scope>
    <source>
        <strain evidence="3">NBSH44</strain>
    </source>
</reference>
<feature type="transmembrane region" description="Helical" evidence="1">
    <location>
        <begin position="22"/>
        <end position="42"/>
    </location>
</feature>
<organism evidence="2 3">
    <name type="scientific">Streptomyces finlayi</name>
    <dbReference type="NCBI Taxonomy" id="67296"/>
    <lineage>
        <taxon>Bacteria</taxon>
        <taxon>Bacillati</taxon>
        <taxon>Actinomycetota</taxon>
        <taxon>Actinomycetes</taxon>
        <taxon>Kitasatosporales</taxon>
        <taxon>Streptomycetaceae</taxon>
        <taxon>Streptomyces</taxon>
    </lineage>
</organism>
<keyword evidence="1" id="KW-1133">Transmembrane helix</keyword>
<accession>A0A7G7BJ17</accession>
<dbReference type="AlphaFoldDB" id="A0A7G7BJ17"/>
<gene>
    <name evidence="2" type="ORF">F0344_12525</name>
</gene>
<dbReference type="KEGG" id="sfiy:F0344_12525"/>
<dbReference type="EMBL" id="CP045702">
    <property type="protein sequence ID" value="QNE75332.1"/>
    <property type="molecule type" value="Genomic_DNA"/>
</dbReference>
<keyword evidence="1" id="KW-0472">Membrane</keyword>
<dbReference type="Pfam" id="PF24220">
    <property type="entry name" value="DUF7439"/>
    <property type="match status" value="1"/>
</dbReference>
<keyword evidence="3" id="KW-1185">Reference proteome</keyword>
<protein>
    <submittedName>
        <fullName evidence="2">Uncharacterized protein</fullName>
    </submittedName>
</protein>